<dbReference type="STRING" id="101091.A0A1C7MYX8"/>
<evidence type="ECO:0008006" key="4">
    <source>
        <dbReference type="Google" id="ProtNLM"/>
    </source>
</evidence>
<dbReference type="OrthoDB" id="2285352at2759"/>
<feature type="compositionally biased region" description="Polar residues" evidence="1">
    <location>
        <begin position="338"/>
        <end position="358"/>
    </location>
</feature>
<organism evidence="2 3">
    <name type="scientific">Choanephora cucurbitarum</name>
    <dbReference type="NCBI Taxonomy" id="101091"/>
    <lineage>
        <taxon>Eukaryota</taxon>
        <taxon>Fungi</taxon>
        <taxon>Fungi incertae sedis</taxon>
        <taxon>Mucoromycota</taxon>
        <taxon>Mucoromycotina</taxon>
        <taxon>Mucoromycetes</taxon>
        <taxon>Mucorales</taxon>
        <taxon>Mucorineae</taxon>
        <taxon>Choanephoraceae</taxon>
        <taxon>Choanephoroideae</taxon>
        <taxon>Choanephora</taxon>
    </lineage>
</organism>
<protein>
    <recommendedName>
        <fullName evidence="4">Aspartic peptidase DDI1-type domain-containing protein</fullName>
    </recommendedName>
</protein>
<dbReference type="Gene3D" id="2.40.70.10">
    <property type="entry name" value="Acid Proteases"/>
    <property type="match status" value="1"/>
</dbReference>
<dbReference type="Proteomes" id="UP000093000">
    <property type="component" value="Unassembled WGS sequence"/>
</dbReference>
<accession>A0A1C7MYX8</accession>
<proteinExistence type="predicted"/>
<dbReference type="InterPro" id="IPR021109">
    <property type="entry name" value="Peptidase_aspartic_dom_sf"/>
</dbReference>
<dbReference type="CDD" id="cd00303">
    <property type="entry name" value="retropepsin_like"/>
    <property type="match status" value="1"/>
</dbReference>
<dbReference type="Pfam" id="PF13975">
    <property type="entry name" value="gag-asp_proteas"/>
    <property type="match status" value="1"/>
</dbReference>
<evidence type="ECO:0000313" key="3">
    <source>
        <dbReference type="Proteomes" id="UP000093000"/>
    </source>
</evidence>
<evidence type="ECO:0000256" key="1">
    <source>
        <dbReference type="SAM" id="MobiDB-lite"/>
    </source>
</evidence>
<sequence>MMANNNGNLSIDLVPFDFNSNRRPSNRFIEVEHTVLASETISPIKLHYFHGSEEEDFGSLEDSLNDFFGTKKTEDNKHQLSYLRSLLRGIARIDFMKKYPNIDDLKYDDVISAMRSKYSSTKNLIKKMKAFEETTQYVGESPANFFVRVSEMAAKAKVTDETAIFRRFRYGLWKNQMQHRLQGTNQVGVEQVTMNNVPTVIERKREQIPESVPFNIENLKSMIEDVIERKIKGMRTNDNQNRTYQKNRNNNRYQDGGRNRDFYRYNDRYDNRNHQGPENNGRQQNQGTNSLSENRQSTQKSLNPDQPEALLLPVVKTNHKHTAKPREPYETRKPAVKHQNQTDKNNIPNQEKTPLNHNKNTDKEMTEAKHDQFKETPRKTKVVHSISQRIKETGYDIVADTLDSQAGLSRKQLLHLVPSFKKDLRSGTSNIANDMRKTGETENLNILAPHISDKSPFTAAFTTLVCNGNKVEDCLVDCGACQNIISEQAMKEMGLEIDASSQVVFTLGNTSKQASLGQVYDVPINIGDVTIPVTMEMLPNSPAPIVLGTDFLKRAKADLDFDLDTMTITYKRVKAGIPIRVQRQGKLVDQILPRQPPVHMESDQVDEDSEVDYEEEIEDDFFCSLGVNESQQSIKQKNNPLLLPTKSNNIITIHIPKKKEHRIIEINDHFVNYLYVPDPIIKPQQNKLTIHLLEISTISKKSEWNIMKLIPYFVLSMKKTTTQGTDSVTREKR</sequence>
<name>A0A1C7MYX8_9FUNG</name>
<evidence type="ECO:0000313" key="2">
    <source>
        <dbReference type="EMBL" id="OBZ81981.1"/>
    </source>
</evidence>
<feature type="compositionally biased region" description="Basic and acidic residues" evidence="1">
    <location>
        <begin position="359"/>
        <end position="378"/>
    </location>
</feature>
<dbReference type="SUPFAM" id="SSF50630">
    <property type="entry name" value="Acid proteases"/>
    <property type="match status" value="1"/>
</dbReference>
<feature type="region of interest" description="Disordered" evidence="1">
    <location>
        <begin position="234"/>
        <end position="380"/>
    </location>
</feature>
<keyword evidence="3" id="KW-1185">Reference proteome</keyword>
<dbReference type="AlphaFoldDB" id="A0A1C7MYX8"/>
<feature type="compositionally biased region" description="Polar residues" evidence="1">
    <location>
        <begin position="236"/>
        <end position="253"/>
    </location>
</feature>
<dbReference type="EMBL" id="LUGH01000987">
    <property type="protein sequence ID" value="OBZ81981.1"/>
    <property type="molecule type" value="Genomic_DNA"/>
</dbReference>
<comment type="caution">
    <text evidence="2">The sequence shown here is derived from an EMBL/GenBank/DDBJ whole genome shotgun (WGS) entry which is preliminary data.</text>
</comment>
<feature type="compositionally biased region" description="Basic and acidic residues" evidence="1">
    <location>
        <begin position="324"/>
        <end position="333"/>
    </location>
</feature>
<reference evidence="2 3" key="1">
    <citation type="submission" date="2016-03" db="EMBL/GenBank/DDBJ databases">
        <title>Choanephora cucurbitarum.</title>
        <authorList>
            <person name="Min B."/>
            <person name="Park H."/>
            <person name="Park J.-H."/>
            <person name="Shin H.-D."/>
            <person name="Choi I.-G."/>
        </authorList>
    </citation>
    <scope>NUCLEOTIDE SEQUENCE [LARGE SCALE GENOMIC DNA]</scope>
    <source>
        <strain evidence="2 3">KUS-F28377</strain>
    </source>
</reference>
<gene>
    <name evidence="2" type="ORF">A0J61_09970</name>
</gene>
<feature type="compositionally biased region" description="Basic and acidic residues" evidence="1">
    <location>
        <begin position="255"/>
        <end position="275"/>
    </location>
</feature>
<feature type="compositionally biased region" description="Polar residues" evidence="1">
    <location>
        <begin position="276"/>
        <end position="304"/>
    </location>
</feature>
<dbReference type="InParanoid" id="A0A1C7MYX8"/>